<dbReference type="Proteomes" id="UP001283109">
    <property type="component" value="Unassembled WGS sequence"/>
</dbReference>
<gene>
    <name evidence="5" type="ORF">R8Z58_09300</name>
</gene>
<dbReference type="Gene3D" id="3.30.70.360">
    <property type="match status" value="1"/>
</dbReference>
<dbReference type="Pfam" id="PF07687">
    <property type="entry name" value="M20_dimer"/>
    <property type="match status" value="1"/>
</dbReference>
<sequence length="476" mass="51223">MSTSGAAADHSEPVDRFLATHADELRDQLASWVAIPSIAGDPDRTADVQRSAQWIASELRTLGATTQLVPMKEGVAVIGELRAADDRPTVLVYSHHDVRRADPANWEVTDPFVACERDGRLYGRGASDAKGQVIAHLWGLRAHLAVRQGARPAVNLVFLIDGSEERGSPGFAELIEQHADALACDLIVFSDTVQWRSGEPVVVTSMRGTITASLLVEGPHRDVHSGLVSGTAPNPAHMLAEIVAALHDDDGRVAVPGFYDGVEPLSDERRRVFAELSGTEDSWARRTETRTTTGERGYTALERLWARPSLEVLSLAAGDTGSVTRSVILAVATASISIRTVPQQDMHAVAVRLRRFVAEHMPPTVEYELTVDEYLAQPAYVTPEGTALRGLEQATARAHGTTSVNRMGNAGGGPADVLSRALRADVLFLGTGLPEDHWHADDESVDLATLRRGAATIAHLWDELAAGGIRGGDERR</sequence>
<organism evidence="5 6">
    <name type="scientific">Microbacterium arthrosphaerae</name>
    <dbReference type="NCBI Taxonomy" id="792652"/>
    <lineage>
        <taxon>Bacteria</taxon>
        <taxon>Bacillati</taxon>
        <taxon>Actinomycetota</taxon>
        <taxon>Actinomycetes</taxon>
        <taxon>Micrococcales</taxon>
        <taxon>Microbacteriaceae</taxon>
        <taxon>Microbacterium</taxon>
    </lineage>
</organism>
<evidence type="ECO:0000256" key="1">
    <source>
        <dbReference type="ARBA" id="ARBA00022670"/>
    </source>
</evidence>
<evidence type="ECO:0000313" key="6">
    <source>
        <dbReference type="Proteomes" id="UP001283109"/>
    </source>
</evidence>
<evidence type="ECO:0000313" key="5">
    <source>
        <dbReference type="EMBL" id="MDW4572964.1"/>
    </source>
</evidence>
<dbReference type="Gene3D" id="3.40.630.10">
    <property type="entry name" value="Zn peptidases"/>
    <property type="match status" value="1"/>
</dbReference>
<protein>
    <submittedName>
        <fullName evidence="5">M20/M25/M40 family metallo-hydrolase</fullName>
    </submittedName>
</protein>
<name>A0ABU4H0X7_9MICO</name>
<dbReference type="InterPro" id="IPR051458">
    <property type="entry name" value="Cyt/Met_Dipeptidase"/>
</dbReference>
<evidence type="ECO:0000256" key="2">
    <source>
        <dbReference type="ARBA" id="ARBA00022723"/>
    </source>
</evidence>
<dbReference type="InterPro" id="IPR011650">
    <property type="entry name" value="Peptidase_M20_dimer"/>
</dbReference>
<dbReference type="SUPFAM" id="SSF53187">
    <property type="entry name" value="Zn-dependent exopeptidases"/>
    <property type="match status" value="1"/>
</dbReference>
<keyword evidence="6" id="KW-1185">Reference proteome</keyword>
<keyword evidence="3" id="KW-0378">Hydrolase</keyword>
<keyword evidence="2" id="KW-0479">Metal-binding</keyword>
<dbReference type="PANTHER" id="PTHR43270:SF12">
    <property type="entry name" value="SUCCINYL-DIAMINOPIMELATE DESUCCINYLASE"/>
    <property type="match status" value="1"/>
</dbReference>
<comment type="caution">
    <text evidence="5">The sequence shown here is derived from an EMBL/GenBank/DDBJ whole genome shotgun (WGS) entry which is preliminary data.</text>
</comment>
<proteinExistence type="predicted"/>
<accession>A0ABU4H0X7</accession>
<evidence type="ECO:0000259" key="4">
    <source>
        <dbReference type="Pfam" id="PF07687"/>
    </source>
</evidence>
<dbReference type="InterPro" id="IPR002933">
    <property type="entry name" value="Peptidase_M20"/>
</dbReference>
<feature type="domain" description="Peptidase M20 dimerisation" evidence="4">
    <location>
        <begin position="216"/>
        <end position="363"/>
    </location>
</feature>
<reference evidence="5 6" key="1">
    <citation type="submission" date="2023-11" db="EMBL/GenBank/DDBJ databases">
        <title>Draft genome sequence of Microbacterium arthrosphaerae JCM 30492.</title>
        <authorList>
            <person name="Zhang G."/>
            <person name="Ding Y."/>
        </authorList>
    </citation>
    <scope>NUCLEOTIDE SEQUENCE [LARGE SCALE GENOMIC DNA]</scope>
    <source>
        <strain evidence="5 6">JCM 30492</strain>
    </source>
</reference>
<dbReference type="PANTHER" id="PTHR43270">
    <property type="entry name" value="BETA-ALA-HIS DIPEPTIDASE"/>
    <property type="match status" value="1"/>
</dbReference>
<dbReference type="EMBL" id="JAWQEV010000002">
    <property type="protein sequence ID" value="MDW4572964.1"/>
    <property type="molecule type" value="Genomic_DNA"/>
</dbReference>
<keyword evidence="1" id="KW-0645">Protease</keyword>
<dbReference type="Pfam" id="PF01546">
    <property type="entry name" value="Peptidase_M20"/>
    <property type="match status" value="1"/>
</dbReference>
<evidence type="ECO:0000256" key="3">
    <source>
        <dbReference type="ARBA" id="ARBA00022801"/>
    </source>
</evidence>
<dbReference type="RefSeq" id="WP_318353469.1">
    <property type="nucleotide sequence ID" value="NZ_JAWQEV010000002.1"/>
</dbReference>